<keyword evidence="2" id="KW-1185">Reference proteome</keyword>
<sequence length="114" mass="12237">MIVKGSTDFTPGPWSWWTSNSVKRLTAERGRNGGVLSAIRCSDGMADIEVKPEDARLIAAAPDLLDALEVSLAFVAAWAGVYQHNHGLKDFHPKHAAAIEQIKAAISKAKGEKA</sequence>
<name>A0ABV2JZR0_9GAMM</name>
<organism evidence="1 2">
    <name type="scientific">Dyella japonica</name>
    <dbReference type="NCBI Taxonomy" id="231455"/>
    <lineage>
        <taxon>Bacteria</taxon>
        <taxon>Pseudomonadati</taxon>
        <taxon>Pseudomonadota</taxon>
        <taxon>Gammaproteobacteria</taxon>
        <taxon>Lysobacterales</taxon>
        <taxon>Rhodanobacteraceae</taxon>
        <taxon>Dyella</taxon>
    </lineage>
</organism>
<gene>
    <name evidence="1" type="ORF">ABIC75_003800</name>
</gene>
<accession>A0ABV2JZR0</accession>
<evidence type="ECO:0000313" key="1">
    <source>
        <dbReference type="EMBL" id="MET3654062.1"/>
    </source>
</evidence>
<reference evidence="1 2" key="1">
    <citation type="submission" date="2024-06" db="EMBL/GenBank/DDBJ databases">
        <title>Sorghum-associated microbial communities from plants grown in Nebraska, USA.</title>
        <authorList>
            <person name="Schachtman D."/>
        </authorList>
    </citation>
    <scope>NUCLEOTIDE SEQUENCE [LARGE SCALE GENOMIC DNA]</scope>
    <source>
        <strain evidence="1 2">1073</strain>
    </source>
</reference>
<dbReference type="EMBL" id="JBEPMU010000006">
    <property type="protein sequence ID" value="MET3654062.1"/>
    <property type="molecule type" value="Genomic_DNA"/>
</dbReference>
<comment type="caution">
    <text evidence="1">The sequence shown here is derived from an EMBL/GenBank/DDBJ whole genome shotgun (WGS) entry which is preliminary data.</text>
</comment>
<evidence type="ECO:0000313" key="2">
    <source>
        <dbReference type="Proteomes" id="UP001549184"/>
    </source>
</evidence>
<dbReference type="Proteomes" id="UP001549184">
    <property type="component" value="Unassembled WGS sequence"/>
</dbReference>
<proteinExistence type="predicted"/>
<dbReference type="RefSeq" id="WP_354015436.1">
    <property type="nucleotide sequence ID" value="NZ_JBEPMU010000006.1"/>
</dbReference>
<protein>
    <submittedName>
        <fullName evidence="1">Uncharacterized protein</fullName>
    </submittedName>
</protein>